<evidence type="ECO:0000256" key="1">
    <source>
        <dbReference type="SAM" id="MobiDB-lite"/>
    </source>
</evidence>
<keyword evidence="3" id="KW-1185">Reference proteome</keyword>
<accession>A0ABQ9G762</accession>
<protein>
    <submittedName>
        <fullName evidence="2">Uncharacterized protein</fullName>
    </submittedName>
</protein>
<evidence type="ECO:0000313" key="2">
    <source>
        <dbReference type="EMBL" id="KAJ8868296.1"/>
    </source>
</evidence>
<evidence type="ECO:0000313" key="3">
    <source>
        <dbReference type="Proteomes" id="UP001159363"/>
    </source>
</evidence>
<sequence length="422" mass="45636">MAPDTYGDLSAPLSLPARLAAVCAAKGAYSGYWQVVIIIWEISEKTRRPAASSGTIPTCENLVEALSGIEPGRTALNPRPGNCIFARGNRAERCRWSAGFLGDIPFPPPLHSGAVPYSLLSPSSALKTSLLRTSQISSLHFLFKDANLLPKIDFACRSYYTPKPGEIEKSSVAPVQGRLGEELTWQKPTRSLCVAPAQGQPPPPLTPAKNAFSEGCSVHTAPLPLHHTEFVSQRTDPCHRSNTAKKKPVMGQTPPPPTPAKNCPSNAKCSFHVGPGRSPPPNPKALPYQGTEACFKAKTTLSLGAAADFELTWTICLPHVKWASAKFTLCAYACVCIALALVRLGRLLRQASTTPKKQTSTTTPGVHHVYYSSRSLQQPSTTTPESQVSNSAPYRWLFEHYIQMPSPSSFLQSMLECTTIVC</sequence>
<dbReference type="EMBL" id="JARBHB010000014">
    <property type="protein sequence ID" value="KAJ8868296.1"/>
    <property type="molecule type" value="Genomic_DNA"/>
</dbReference>
<name>A0ABQ9G762_9NEOP</name>
<feature type="region of interest" description="Disordered" evidence="1">
    <location>
        <begin position="232"/>
        <end position="263"/>
    </location>
</feature>
<comment type="caution">
    <text evidence="2">The sequence shown here is derived from an EMBL/GenBank/DDBJ whole genome shotgun (WGS) entry which is preliminary data.</text>
</comment>
<gene>
    <name evidence="2" type="ORF">PR048_029812</name>
</gene>
<proteinExistence type="predicted"/>
<organism evidence="2 3">
    <name type="scientific">Dryococelus australis</name>
    <dbReference type="NCBI Taxonomy" id="614101"/>
    <lineage>
        <taxon>Eukaryota</taxon>
        <taxon>Metazoa</taxon>
        <taxon>Ecdysozoa</taxon>
        <taxon>Arthropoda</taxon>
        <taxon>Hexapoda</taxon>
        <taxon>Insecta</taxon>
        <taxon>Pterygota</taxon>
        <taxon>Neoptera</taxon>
        <taxon>Polyneoptera</taxon>
        <taxon>Phasmatodea</taxon>
        <taxon>Verophasmatodea</taxon>
        <taxon>Anareolatae</taxon>
        <taxon>Phasmatidae</taxon>
        <taxon>Eurycanthinae</taxon>
        <taxon>Dryococelus</taxon>
    </lineage>
</organism>
<dbReference type="Proteomes" id="UP001159363">
    <property type="component" value="Chromosome 13"/>
</dbReference>
<reference evidence="2 3" key="1">
    <citation type="submission" date="2023-02" db="EMBL/GenBank/DDBJ databases">
        <title>LHISI_Scaffold_Assembly.</title>
        <authorList>
            <person name="Stuart O.P."/>
            <person name="Cleave R."/>
            <person name="Magrath M.J.L."/>
            <person name="Mikheyev A.S."/>
        </authorList>
    </citation>
    <scope>NUCLEOTIDE SEQUENCE [LARGE SCALE GENOMIC DNA]</scope>
    <source>
        <strain evidence="2">Daus_M_001</strain>
        <tissue evidence="2">Leg muscle</tissue>
    </source>
</reference>